<dbReference type="EMBL" id="CAJOBC010007284">
    <property type="protein sequence ID" value="CAF3927054.1"/>
    <property type="molecule type" value="Genomic_DNA"/>
</dbReference>
<evidence type="ECO:0000313" key="1">
    <source>
        <dbReference type="EMBL" id="CAF1163407.1"/>
    </source>
</evidence>
<organism evidence="1 3">
    <name type="scientific">Didymodactylos carnosus</name>
    <dbReference type="NCBI Taxonomy" id="1234261"/>
    <lineage>
        <taxon>Eukaryota</taxon>
        <taxon>Metazoa</taxon>
        <taxon>Spiralia</taxon>
        <taxon>Gnathifera</taxon>
        <taxon>Rotifera</taxon>
        <taxon>Eurotatoria</taxon>
        <taxon>Bdelloidea</taxon>
        <taxon>Philodinida</taxon>
        <taxon>Philodinidae</taxon>
        <taxon>Didymodactylos</taxon>
    </lineage>
</organism>
<dbReference type="AlphaFoldDB" id="A0A814TQI0"/>
<reference evidence="1" key="1">
    <citation type="submission" date="2021-02" db="EMBL/GenBank/DDBJ databases">
        <authorList>
            <person name="Nowell W R."/>
        </authorList>
    </citation>
    <scope>NUCLEOTIDE SEQUENCE</scope>
</reference>
<evidence type="ECO:0000313" key="3">
    <source>
        <dbReference type="Proteomes" id="UP000663829"/>
    </source>
</evidence>
<accession>A0A814TQI0</accession>
<evidence type="ECO:0000313" key="2">
    <source>
        <dbReference type="EMBL" id="CAF3927054.1"/>
    </source>
</evidence>
<dbReference type="Proteomes" id="UP000681722">
    <property type="component" value="Unassembled WGS sequence"/>
</dbReference>
<evidence type="ECO:0008006" key="4">
    <source>
        <dbReference type="Google" id="ProtNLM"/>
    </source>
</evidence>
<gene>
    <name evidence="1" type="ORF">GPM918_LOCUS21799</name>
    <name evidence="2" type="ORF">SRO942_LOCUS21798</name>
</gene>
<dbReference type="Proteomes" id="UP000663829">
    <property type="component" value="Unassembled WGS sequence"/>
</dbReference>
<keyword evidence="3" id="KW-1185">Reference proteome</keyword>
<protein>
    <recommendedName>
        <fullName evidence="4">ParB/Sulfiredoxin domain-containing protein</fullName>
    </recommendedName>
</protein>
<name>A0A814TQI0_9BILA</name>
<proteinExistence type="predicted"/>
<comment type="caution">
    <text evidence="1">The sequence shown here is derived from an EMBL/GenBank/DDBJ whole genome shotgun (WGS) entry which is preliminary data.</text>
</comment>
<sequence length="435" mass="49499">MQKNVRLGTGYSSQTEVLNDLFANEDAMQIVETIAQNGYFPDEPPVVVKELGKLVVLEGNRRVASLKAMHTPSIAPKRYAGRIKKLMTNRIPIDSVWVHVATSRDEAMEYLAAKHTKTTRKPWTALRRAYFYYAQKESGQSIDQLIQRYKGVDIPSYIKMHEMHNVAISLKHISEETRKKVSNKGTFTISTLERFYSDNHIQNTLGINFNKTTGEATIPATDDFDKVYSRVVTDIASGIATSRKQLAKEKQRKTYIDSVINEVLDGRDLNKKSKKAAASFKPTNSIKHSQKGLIPKHFEDTLNAPGVGRVMWELQTIDYAKFPNATADLLRTFLEITLKKYLEETNSLPSRKPGSFIFLANVLQKLKTDLQAVSNHGLVQVINEVQNNKWYLDSINHNPDIFAVESRVKDAWDQIQPLIKFVFDDYRNRTTKSKG</sequence>
<dbReference type="EMBL" id="CAJNOQ010007283">
    <property type="protein sequence ID" value="CAF1163407.1"/>
    <property type="molecule type" value="Genomic_DNA"/>
</dbReference>